<gene>
    <name evidence="2" type="ORF">H0E82_10885</name>
</gene>
<keyword evidence="1" id="KW-0732">Signal</keyword>
<accession>A0A7Z0QR09</accession>
<dbReference type="RefSeq" id="WP_180545469.1">
    <property type="nucleotide sequence ID" value="NZ_JACCJZ010000017.1"/>
</dbReference>
<protein>
    <submittedName>
        <fullName evidence="2">Tetratricopeptide repeat protein</fullName>
    </submittedName>
</protein>
<dbReference type="Pfam" id="PF14559">
    <property type="entry name" value="TPR_19"/>
    <property type="match status" value="1"/>
</dbReference>
<dbReference type="AlphaFoldDB" id="A0A7Z0QR09"/>
<dbReference type="InterPro" id="IPR019734">
    <property type="entry name" value="TPR_rpt"/>
</dbReference>
<proteinExistence type="predicted"/>
<organism evidence="2 3">
    <name type="scientific">Luteimonas deserti</name>
    <dbReference type="NCBI Taxonomy" id="2752306"/>
    <lineage>
        <taxon>Bacteria</taxon>
        <taxon>Pseudomonadati</taxon>
        <taxon>Pseudomonadota</taxon>
        <taxon>Gammaproteobacteria</taxon>
        <taxon>Lysobacterales</taxon>
        <taxon>Lysobacteraceae</taxon>
        <taxon>Luteimonas</taxon>
    </lineage>
</organism>
<evidence type="ECO:0000256" key="1">
    <source>
        <dbReference type="SAM" id="SignalP"/>
    </source>
</evidence>
<reference evidence="2 3" key="1">
    <citation type="submission" date="2020-07" db="EMBL/GenBank/DDBJ databases">
        <title>isolation of Luteimonas sp. SJ-16.</title>
        <authorList>
            <person name="Huang X.-X."/>
            <person name="Xu L."/>
            <person name="Sun J.-Q."/>
        </authorList>
    </citation>
    <scope>NUCLEOTIDE SEQUENCE [LARGE SCALE GENOMIC DNA]</scope>
    <source>
        <strain evidence="2 3">SJ-16</strain>
    </source>
</reference>
<evidence type="ECO:0000313" key="3">
    <source>
        <dbReference type="Proteomes" id="UP000589896"/>
    </source>
</evidence>
<dbReference type="InterPro" id="IPR011990">
    <property type="entry name" value="TPR-like_helical_dom_sf"/>
</dbReference>
<dbReference type="Pfam" id="PF13432">
    <property type="entry name" value="TPR_16"/>
    <property type="match status" value="1"/>
</dbReference>
<dbReference type="EMBL" id="JACCJZ010000017">
    <property type="protein sequence ID" value="NYZ63266.1"/>
    <property type="molecule type" value="Genomic_DNA"/>
</dbReference>
<feature type="signal peptide" evidence="1">
    <location>
        <begin position="1"/>
        <end position="20"/>
    </location>
</feature>
<keyword evidence="3" id="KW-1185">Reference proteome</keyword>
<dbReference type="Gene3D" id="1.25.40.10">
    <property type="entry name" value="Tetratricopeptide repeat domain"/>
    <property type="match status" value="2"/>
</dbReference>
<feature type="chain" id="PRO_5031200841" evidence="1">
    <location>
        <begin position="21"/>
        <end position="365"/>
    </location>
</feature>
<dbReference type="Proteomes" id="UP000589896">
    <property type="component" value="Unassembled WGS sequence"/>
</dbReference>
<dbReference type="SUPFAM" id="SSF48452">
    <property type="entry name" value="TPR-like"/>
    <property type="match status" value="1"/>
</dbReference>
<sequence length="365" mass="39937">MRACWLAAVLMIALQGVASAAPATTDTPPPPSRILAIPPELRQAFRQAVNDRSTAPQVRLDLMMRFLFEGEGGLGMTYDHAATHTVEEAYRTRKANCLTFTLLSLALAREAGLDAQAQQIDEVLSWRQENMHLVRSNHVNTGLRVQQRRYTIDVASNEILTRAPPRAIGDAALLALYYSNRAMELAIEGHYTAAVPYMSASLALDPDSAHGLNNAGVVALRSGDAATAEAHYRAALEREPEHWGALANLSHLYERLGDVARARPLRQRSDRVLARDPFHQFIVGHQAESAGDPATAAARYRRAIRLHSGEHRFHSALARTLLQQGDTAGAIKALTAARRLADAEGGARYQAKLDRLRTAGATPRR</sequence>
<comment type="caution">
    <text evidence="2">The sequence shown here is derived from an EMBL/GenBank/DDBJ whole genome shotgun (WGS) entry which is preliminary data.</text>
</comment>
<dbReference type="SMART" id="SM00028">
    <property type="entry name" value="TPR"/>
    <property type="match status" value="4"/>
</dbReference>
<name>A0A7Z0QR09_9GAMM</name>
<evidence type="ECO:0000313" key="2">
    <source>
        <dbReference type="EMBL" id="NYZ63266.1"/>
    </source>
</evidence>